<dbReference type="InterPro" id="IPR013083">
    <property type="entry name" value="Znf_RING/FYVE/PHD"/>
</dbReference>
<feature type="domain" description="RING-type" evidence="3">
    <location>
        <begin position="867"/>
        <end position="906"/>
    </location>
</feature>
<keyword evidence="1" id="KW-0479">Metal-binding</keyword>
<evidence type="ECO:0000313" key="4">
    <source>
        <dbReference type="EMBL" id="MBA0789229.1"/>
    </source>
</evidence>
<dbReference type="InterPro" id="IPR001841">
    <property type="entry name" value="Znf_RING"/>
</dbReference>
<feature type="region of interest" description="Disordered" evidence="2">
    <location>
        <begin position="487"/>
        <end position="507"/>
    </location>
</feature>
<keyword evidence="5" id="KW-1185">Reference proteome</keyword>
<dbReference type="GO" id="GO:0008270">
    <property type="term" value="F:zinc ion binding"/>
    <property type="evidence" value="ECO:0007669"/>
    <property type="project" value="UniProtKB-KW"/>
</dbReference>
<organism evidence="4 5">
    <name type="scientific">Gossypium trilobum</name>
    <dbReference type="NCBI Taxonomy" id="34281"/>
    <lineage>
        <taxon>Eukaryota</taxon>
        <taxon>Viridiplantae</taxon>
        <taxon>Streptophyta</taxon>
        <taxon>Embryophyta</taxon>
        <taxon>Tracheophyta</taxon>
        <taxon>Spermatophyta</taxon>
        <taxon>Magnoliopsida</taxon>
        <taxon>eudicotyledons</taxon>
        <taxon>Gunneridae</taxon>
        <taxon>Pentapetalae</taxon>
        <taxon>rosids</taxon>
        <taxon>malvids</taxon>
        <taxon>Malvales</taxon>
        <taxon>Malvaceae</taxon>
        <taxon>Malvoideae</taxon>
        <taxon>Gossypium</taxon>
    </lineage>
</organism>
<evidence type="ECO:0000256" key="1">
    <source>
        <dbReference type="PROSITE-ProRule" id="PRU00175"/>
    </source>
</evidence>
<feature type="region of interest" description="Disordered" evidence="2">
    <location>
        <begin position="264"/>
        <end position="294"/>
    </location>
</feature>
<name>A0A7J9FV93_9ROSI</name>
<dbReference type="EMBL" id="JABEZW010229174">
    <property type="protein sequence ID" value="MBA0789229.1"/>
    <property type="molecule type" value="Genomic_DNA"/>
</dbReference>
<feature type="compositionally biased region" description="Polar residues" evidence="2">
    <location>
        <begin position="395"/>
        <end position="404"/>
    </location>
</feature>
<feature type="compositionally biased region" description="Polar residues" evidence="2">
    <location>
        <begin position="748"/>
        <end position="776"/>
    </location>
</feature>
<feature type="region of interest" description="Disordered" evidence="2">
    <location>
        <begin position="394"/>
        <end position="423"/>
    </location>
</feature>
<feature type="compositionally biased region" description="Low complexity" evidence="2">
    <location>
        <begin position="194"/>
        <end position="209"/>
    </location>
</feature>
<evidence type="ECO:0000259" key="3">
    <source>
        <dbReference type="PROSITE" id="PS50089"/>
    </source>
</evidence>
<feature type="compositionally biased region" description="Polar residues" evidence="2">
    <location>
        <begin position="412"/>
        <end position="423"/>
    </location>
</feature>
<feature type="compositionally biased region" description="Polar residues" evidence="2">
    <location>
        <begin position="180"/>
        <end position="193"/>
    </location>
</feature>
<feature type="region of interest" description="Disordered" evidence="2">
    <location>
        <begin position="180"/>
        <end position="213"/>
    </location>
</feature>
<keyword evidence="1" id="KW-0863">Zinc-finger</keyword>
<protein>
    <recommendedName>
        <fullName evidence="3">RING-type domain-containing protein</fullName>
    </recommendedName>
</protein>
<evidence type="ECO:0000256" key="2">
    <source>
        <dbReference type="SAM" id="MobiDB-lite"/>
    </source>
</evidence>
<dbReference type="Gene3D" id="3.30.40.10">
    <property type="entry name" value="Zinc/RING finger domain, C3HC4 (zinc finger)"/>
    <property type="match status" value="1"/>
</dbReference>
<dbReference type="PANTHER" id="PTHR47820">
    <property type="entry name" value="BNAC05G24000D PROTEIN"/>
    <property type="match status" value="1"/>
</dbReference>
<keyword evidence="1" id="KW-0862">Zinc</keyword>
<comment type="caution">
    <text evidence="4">The sequence shown here is derived from an EMBL/GenBank/DDBJ whole genome shotgun (WGS) entry which is preliminary data.</text>
</comment>
<sequence>MASSQVEIASSSPFGCVLRNHTRKERCREINVRAVLDLDTNFKGLFRDHINGCISLSSATNSQNKMTHVATSTNERFNIGNHRNLHTTNIKNGEPSPITPKHSPLVLDRWVTGQAQDVTIDKHVVNEGAGQLLVPTNSNTASPMASNLSTPLENAMVKHNLGASSLVQIWEARLHRSYQGQSMGSDASRTNPGSSSNENNINASSVEEASTLDEKIENRRNNDPEDSLIDCDTSAPPFCSSFDAGERERVRVADIIKRLKNVREDADDDERINNNVTDSQSRENKHSSTSDQGKAGRRYFLRIASSPRLRGRQAFYDLLMQIERDKNRELDSLLERRSVSKFSQRGRLQSMLRLRCLQRSLTIQDKCRPQGPGVHATRFSHGSTMMQAREKFSTGAAQNDSATSRCLHRDQVSTQLDKSSTSKLQSEETHCQKASISGHQSICPVNRFTEYRNENLNEQAKPASYAIHQKETSLEVRCLETLKSADTTTPLASQSENQMAKKQGSNCQQNLFLDSQETAENVNPYSQNETAEERDNHLQHLSLGLEETTETSLNEIGEEQELEQDIDDKQQLHLDSQENAGKATFYSDNDGSEVTEELEDHYPQYFDQTNYDWFSDISRPRSYWEDLRKAWYQEVLNTTSKNEEIRQLLERGRVSTCLASDFRERMDRLMNSRVQIMQEDGGASQEEADDEDRMVQVKSYLQRHLHPAGDLGVEEEEEEMSIISHQSHEAHTYFNQSSSSIQMPSPSDLTRSWSSQDGKETGNYSDRGPSTFSPPSGVSEAQYYQDTRRSSCSIAPTSLEIELICDLRGHIEQLQREMGELRKSILSCMDLQMKFQQYSFNRELLHSGGREENKSTERVASPWKRCCCICLEMQVDSLLYSCGHMCTCLKCAHELQWSSGKCPKCTAPILDVVPIK</sequence>
<dbReference type="PANTHER" id="PTHR47820:SF3">
    <property type="entry name" value="OS07G0499800 PROTEIN"/>
    <property type="match status" value="1"/>
</dbReference>
<dbReference type="SUPFAM" id="SSF57850">
    <property type="entry name" value="RING/U-box"/>
    <property type="match status" value="1"/>
</dbReference>
<dbReference type="Pfam" id="PF13920">
    <property type="entry name" value="zf-C3HC4_3"/>
    <property type="match status" value="1"/>
</dbReference>
<accession>A0A7J9FV93</accession>
<dbReference type="AlphaFoldDB" id="A0A7J9FV93"/>
<gene>
    <name evidence="4" type="ORF">Gotri_025647</name>
</gene>
<dbReference type="PROSITE" id="PS50089">
    <property type="entry name" value="ZF_RING_2"/>
    <property type="match status" value="1"/>
</dbReference>
<feature type="compositionally biased region" description="Low complexity" evidence="2">
    <location>
        <begin position="736"/>
        <end position="747"/>
    </location>
</feature>
<feature type="region of interest" description="Disordered" evidence="2">
    <location>
        <begin position="732"/>
        <end position="780"/>
    </location>
</feature>
<proteinExistence type="predicted"/>
<evidence type="ECO:0000313" key="5">
    <source>
        <dbReference type="Proteomes" id="UP000593568"/>
    </source>
</evidence>
<reference evidence="4 5" key="1">
    <citation type="journal article" date="2019" name="Genome Biol. Evol.">
        <title>Insights into the evolution of the New World diploid cottons (Gossypium, subgenus Houzingenia) based on genome sequencing.</title>
        <authorList>
            <person name="Grover C.E."/>
            <person name="Arick M.A. 2nd"/>
            <person name="Thrash A."/>
            <person name="Conover J.L."/>
            <person name="Sanders W.S."/>
            <person name="Peterson D.G."/>
            <person name="Frelichowski J.E."/>
            <person name="Scheffler J.A."/>
            <person name="Scheffler B.E."/>
            <person name="Wendel J.F."/>
        </authorList>
    </citation>
    <scope>NUCLEOTIDE SEQUENCE [LARGE SCALE GENOMIC DNA]</scope>
    <source>
        <strain evidence="4">8</strain>
        <tissue evidence="4">Leaf</tissue>
    </source>
</reference>
<dbReference type="Proteomes" id="UP000593568">
    <property type="component" value="Unassembled WGS sequence"/>
</dbReference>